<feature type="transmembrane region" description="Helical" evidence="8">
    <location>
        <begin position="568"/>
        <end position="591"/>
    </location>
</feature>
<feature type="transmembrane region" description="Helical" evidence="8">
    <location>
        <begin position="389"/>
        <end position="409"/>
    </location>
</feature>
<accession>A0A4Y7WL74</accession>
<evidence type="ECO:0000313" key="10">
    <source>
        <dbReference type="Proteomes" id="UP000298210"/>
    </source>
</evidence>
<evidence type="ECO:0000256" key="5">
    <source>
        <dbReference type="ARBA" id="ARBA00022692"/>
    </source>
</evidence>
<dbReference type="GO" id="GO:0005886">
    <property type="term" value="C:plasma membrane"/>
    <property type="evidence" value="ECO:0007669"/>
    <property type="project" value="UniProtKB-SubCell"/>
</dbReference>
<feature type="transmembrane region" description="Helical" evidence="8">
    <location>
        <begin position="603"/>
        <end position="625"/>
    </location>
</feature>
<feature type="transmembrane region" description="Helical" evidence="8">
    <location>
        <begin position="274"/>
        <end position="295"/>
    </location>
</feature>
<keyword evidence="5 8" id="KW-0812">Transmembrane</keyword>
<evidence type="ECO:0000256" key="8">
    <source>
        <dbReference type="SAM" id="Phobius"/>
    </source>
</evidence>
<dbReference type="Pfam" id="PF01032">
    <property type="entry name" value="FecCD"/>
    <property type="match status" value="2"/>
</dbReference>
<dbReference type="InterPro" id="IPR000522">
    <property type="entry name" value="ABC_transptr_permease_BtuC"/>
</dbReference>
<evidence type="ECO:0000256" key="1">
    <source>
        <dbReference type="ARBA" id="ARBA00004651"/>
    </source>
</evidence>
<evidence type="ECO:0000256" key="7">
    <source>
        <dbReference type="ARBA" id="ARBA00023136"/>
    </source>
</evidence>
<evidence type="ECO:0000256" key="3">
    <source>
        <dbReference type="ARBA" id="ARBA00022448"/>
    </source>
</evidence>
<feature type="transmembrane region" description="Helical" evidence="8">
    <location>
        <begin position="301"/>
        <end position="320"/>
    </location>
</feature>
<evidence type="ECO:0000256" key="6">
    <source>
        <dbReference type="ARBA" id="ARBA00022989"/>
    </source>
</evidence>
<feature type="transmembrane region" description="Helical" evidence="8">
    <location>
        <begin position="185"/>
        <end position="204"/>
    </location>
</feature>
<protein>
    <submittedName>
        <fullName evidence="9">Iron ABC transporter permease</fullName>
    </submittedName>
</protein>
<feature type="transmembrane region" description="Helical" evidence="8">
    <location>
        <begin position="115"/>
        <end position="134"/>
    </location>
</feature>
<evidence type="ECO:0000313" key="9">
    <source>
        <dbReference type="EMBL" id="TES49240.1"/>
    </source>
</evidence>
<dbReference type="PANTHER" id="PTHR30472">
    <property type="entry name" value="FERRIC ENTEROBACTIN TRANSPORT SYSTEM PERMEASE PROTEIN"/>
    <property type="match status" value="1"/>
</dbReference>
<comment type="subcellular location">
    <subcellularLocation>
        <location evidence="1">Cell membrane</location>
        <topology evidence="1">Multi-pass membrane protein</topology>
    </subcellularLocation>
</comment>
<reference evidence="9 10" key="1">
    <citation type="submission" date="2019-03" db="EMBL/GenBank/DDBJ databases">
        <authorList>
            <person name="Liu G."/>
        </authorList>
    </citation>
    <scope>NUCLEOTIDE SEQUENCE [LARGE SCALE GENOMIC DNA]</scope>
    <source>
        <strain evidence="9 10">DSM 19099</strain>
    </source>
</reference>
<dbReference type="InterPro" id="IPR037294">
    <property type="entry name" value="ABC_BtuC-like"/>
</dbReference>
<dbReference type="Gene3D" id="1.10.3470.10">
    <property type="entry name" value="ABC transporter involved in vitamin B12 uptake, BtuC"/>
    <property type="match status" value="2"/>
</dbReference>
<dbReference type="RefSeq" id="WP_134258816.1">
    <property type="nucleotide sequence ID" value="NZ_SNUX01000002.1"/>
</dbReference>
<organism evidence="9 10">
    <name type="scientific">Shouchella lehensis</name>
    <dbReference type="NCBI Taxonomy" id="300825"/>
    <lineage>
        <taxon>Bacteria</taxon>
        <taxon>Bacillati</taxon>
        <taxon>Bacillota</taxon>
        <taxon>Bacilli</taxon>
        <taxon>Bacillales</taxon>
        <taxon>Bacillaceae</taxon>
        <taxon>Shouchella</taxon>
    </lineage>
</organism>
<feature type="transmembrane region" description="Helical" evidence="8">
    <location>
        <begin position="446"/>
        <end position="465"/>
    </location>
</feature>
<feature type="transmembrane region" description="Helical" evidence="8">
    <location>
        <begin position="340"/>
        <end position="361"/>
    </location>
</feature>
<dbReference type="EMBL" id="SNUX01000002">
    <property type="protein sequence ID" value="TES49240.1"/>
    <property type="molecule type" value="Genomic_DNA"/>
</dbReference>
<proteinExistence type="inferred from homology"/>
<dbReference type="CDD" id="cd06550">
    <property type="entry name" value="TM_ABC_iron-siderophores_like"/>
    <property type="match status" value="2"/>
</dbReference>
<evidence type="ECO:0000256" key="2">
    <source>
        <dbReference type="ARBA" id="ARBA00007935"/>
    </source>
</evidence>
<dbReference type="AlphaFoldDB" id="A0A4Y7WL74"/>
<dbReference type="SUPFAM" id="SSF81345">
    <property type="entry name" value="ABC transporter involved in vitamin B12 uptake, BtuC"/>
    <property type="match status" value="2"/>
</dbReference>
<feature type="transmembrane region" description="Helical" evidence="8">
    <location>
        <begin position="637"/>
        <end position="653"/>
    </location>
</feature>
<evidence type="ECO:0000256" key="4">
    <source>
        <dbReference type="ARBA" id="ARBA00022475"/>
    </source>
</evidence>
<sequence>MSAMKYKKNKSALSFLLGSLILIGLSVMHLVQGQADLSIGDLFSSWDQRTEAIMGVRFPRLMVGILAGGCLAMAGLVLQTMTKNPLASAGTLGINAGAYLFVVIGTLFFPGVNASFLFSFLGACFAAFLVFMLAGKTMSPVRIVLTGMIITLLFGALTSSLQLMYEQESNGLFLWGAGTLMQNDWSGVAFIWPFALFLGLLAILSGKKFDLIHLGDEAAKGLGLPLRFVKTWGWALGILLASATVSVVGPIGFIGLMAPHLVRLMGIRGHRLQFVHTFMWGAVILIAADVLSRLISPNSELPVGAMTAFIGSPWLMYLAYKAARKMRSDKQKLTSSKKTLNPIVVTISLIGVSLVVAYVSISFGGGQFTSIQEMFAGKLVDQVTIQFRWPRVLVSFLVGALLALCGALLQNVLKNPLGDPSIIGITSGGGAGALLILVVFPSLPYIFLPIGAVIGSIMAVLIVILATKRSGFEPISLALMGVAVSAMASGVIQILTVKASLSVSPALVWLAGSTYRSTWDNVVWLLVMLVILVPFTLSLSKHLNVLAFSNEVSISLGSKVKLLRITSIVIAVLIGAVCVSIVGAIGFIGLLAPHAARALVGSAFQRVIPVSMMIGGTLLIIADFLSRYILYPTEIPSGLLVALVGAPYILYVMRKL</sequence>
<gene>
    <name evidence="9" type="ORF">E2L03_07145</name>
</gene>
<dbReference type="GO" id="GO:0033214">
    <property type="term" value="P:siderophore-iron import into cell"/>
    <property type="evidence" value="ECO:0007669"/>
    <property type="project" value="TreeGrafter"/>
</dbReference>
<comment type="caution">
    <text evidence="9">The sequence shown here is derived from an EMBL/GenBank/DDBJ whole genome shotgun (WGS) entry which is preliminary data.</text>
</comment>
<feature type="transmembrane region" description="Helical" evidence="8">
    <location>
        <begin position="521"/>
        <end position="539"/>
    </location>
</feature>
<feature type="transmembrane region" description="Helical" evidence="8">
    <location>
        <begin position="234"/>
        <end position="262"/>
    </location>
</feature>
<keyword evidence="7 8" id="KW-0472">Membrane</keyword>
<keyword evidence="3" id="KW-0813">Transport</keyword>
<keyword evidence="6 8" id="KW-1133">Transmembrane helix</keyword>
<dbReference type="PANTHER" id="PTHR30472:SF37">
    <property type="entry name" value="FE(3+) DICITRATE TRANSPORT SYSTEM PERMEASE PROTEIN FECD-RELATED"/>
    <property type="match status" value="1"/>
</dbReference>
<feature type="transmembrane region" description="Helical" evidence="8">
    <location>
        <begin position="141"/>
        <end position="165"/>
    </location>
</feature>
<feature type="transmembrane region" description="Helical" evidence="8">
    <location>
        <begin position="57"/>
        <end position="78"/>
    </location>
</feature>
<feature type="transmembrane region" description="Helical" evidence="8">
    <location>
        <begin position="421"/>
        <end position="440"/>
    </location>
</feature>
<dbReference type="Proteomes" id="UP000298210">
    <property type="component" value="Unassembled WGS sequence"/>
</dbReference>
<comment type="similarity">
    <text evidence="2">Belongs to the binding-protein-dependent transport system permease family. FecCD subfamily.</text>
</comment>
<name>A0A4Y7WL74_9BACI</name>
<keyword evidence="4" id="KW-1003">Cell membrane</keyword>
<feature type="transmembrane region" description="Helical" evidence="8">
    <location>
        <begin position="90"/>
        <end position="109"/>
    </location>
</feature>
<dbReference type="GO" id="GO:0022857">
    <property type="term" value="F:transmembrane transporter activity"/>
    <property type="evidence" value="ECO:0007669"/>
    <property type="project" value="InterPro"/>
</dbReference>
<feature type="transmembrane region" description="Helical" evidence="8">
    <location>
        <begin position="477"/>
        <end position="501"/>
    </location>
</feature>